<sequence length="116" mass="12169">MRIAGGYGSAHIKIGQGLLYIQGNDADQSSSGVLGHCLPWGWRAKNVRLSRSSVVTWLTFAAHARSVILAMVAAARQPSLLRSLYPAPAPRAPAPAPPPPAAAFHPPPPPAHHAAF</sequence>
<evidence type="ECO:0000313" key="2">
    <source>
        <dbReference type="EMBL" id="CAD0198746.1"/>
    </source>
</evidence>
<feature type="region of interest" description="Disordered" evidence="1">
    <location>
        <begin position="87"/>
        <end position="116"/>
    </location>
</feature>
<keyword evidence="3" id="KW-1185">Reference proteome</keyword>
<evidence type="ECO:0000313" key="3">
    <source>
        <dbReference type="Proteomes" id="UP001154114"/>
    </source>
</evidence>
<dbReference type="EMBL" id="LR824012">
    <property type="protein sequence ID" value="CAD0198746.1"/>
    <property type="molecule type" value="Genomic_DNA"/>
</dbReference>
<proteinExistence type="predicted"/>
<dbReference type="OrthoDB" id="7407764at2759"/>
<accession>A0A9N8PXV9</accession>
<dbReference type="Proteomes" id="UP001154114">
    <property type="component" value="Chromosome 9"/>
</dbReference>
<reference evidence="2" key="1">
    <citation type="submission" date="2021-12" db="EMBL/GenBank/DDBJ databases">
        <authorList>
            <person name="King R."/>
        </authorList>
    </citation>
    <scope>NUCLEOTIDE SEQUENCE</scope>
</reference>
<organism evidence="2 3">
    <name type="scientific">Chrysodeixis includens</name>
    <name type="common">Soybean looper</name>
    <name type="synonym">Pseudoplusia includens</name>
    <dbReference type="NCBI Taxonomy" id="689277"/>
    <lineage>
        <taxon>Eukaryota</taxon>
        <taxon>Metazoa</taxon>
        <taxon>Ecdysozoa</taxon>
        <taxon>Arthropoda</taxon>
        <taxon>Hexapoda</taxon>
        <taxon>Insecta</taxon>
        <taxon>Pterygota</taxon>
        <taxon>Neoptera</taxon>
        <taxon>Endopterygota</taxon>
        <taxon>Lepidoptera</taxon>
        <taxon>Glossata</taxon>
        <taxon>Ditrysia</taxon>
        <taxon>Noctuoidea</taxon>
        <taxon>Noctuidae</taxon>
        <taxon>Plusiinae</taxon>
        <taxon>Chrysodeixis</taxon>
    </lineage>
</organism>
<gene>
    <name evidence="2" type="ORF">CINC_LOCUS13018</name>
</gene>
<dbReference type="AlphaFoldDB" id="A0A9N8PXV9"/>
<name>A0A9N8PXV9_CHRIL</name>
<evidence type="ECO:0000256" key="1">
    <source>
        <dbReference type="SAM" id="MobiDB-lite"/>
    </source>
</evidence>
<protein>
    <submittedName>
        <fullName evidence="2">Uncharacterized protein</fullName>
    </submittedName>
</protein>